<dbReference type="AlphaFoldDB" id="I2H4H3"/>
<proteinExistence type="predicted"/>
<dbReference type="HOGENOM" id="CLU_053570_2_1_1"/>
<keyword evidence="1" id="KW-0812">Transmembrane</keyword>
<dbReference type="Gene3D" id="1.20.5.110">
    <property type="match status" value="1"/>
</dbReference>
<dbReference type="GeneID" id="14496653"/>
<organism evidence="3 4">
    <name type="scientific">Henningerozyma blattae (strain ATCC 34711 / CBS 6284 / DSM 70876 / NBRC 10599 / NRRL Y-10934 / UCD 77-7)</name>
    <name type="common">Yeast</name>
    <name type="synonym">Tetrapisispora blattae</name>
    <dbReference type="NCBI Taxonomy" id="1071380"/>
    <lineage>
        <taxon>Eukaryota</taxon>
        <taxon>Fungi</taxon>
        <taxon>Dikarya</taxon>
        <taxon>Ascomycota</taxon>
        <taxon>Saccharomycotina</taxon>
        <taxon>Saccharomycetes</taxon>
        <taxon>Saccharomycetales</taxon>
        <taxon>Saccharomycetaceae</taxon>
        <taxon>Henningerozyma</taxon>
    </lineage>
</organism>
<dbReference type="InParanoid" id="I2H4H3"/>
<evidence type="ECO:0000313" key="4">
    <source>
        <dbReference type="Proteomes" id="UP000002866"/>
    </source>
</evidence>
<dbReference type="STRING" id="1071380.I2H4H3"/>
<keyword evidence="1" id="KW-0472">Membrane</keyword>
<dbReference type="InterPro" id="IPR000727">
    <property type="entry name" value="T_SNARE_dom"/>
</dbReference>
<dbReference type="CDD" id="cd15859">
    <property type="entry name" value="SNARE_SYN8"/>
    <property type="match status" value="1"/>
</dbReference>
<keyword evidence="1" id="KW-1133">Transmembrane helix</keyword>
<sequence length="277" mass="31975">MDLYDFEKNRLVDLINERKRLINLLKIEPSIRDNDQIDLQLGKVFDILDSNDFKSSASKNEIVLSDLKQLILDIPDLDLNSYLIRIEDIGKDIREYKQRAEQSKYSDINVKKTVKFDEDSIKNSTWKEQQKDSNDESPLLDDLNTSTIDYNFQPYTDNPTSNTNTNTNAFDHSLLSNQEIFENNQTLLDQQNVHLETLASSVGKGRNLAKDINSEVTDQNNNLLTDLERLVDNSHRRLGRATTRLDVWDRASKSTRSWSRGCIIVVLVIILILLMLI</sequence>
<protein>
    <recommendedName>
        <fullName evidence="2">t-SNARE coiled-coil homology domain-containing protein</fullName>
    </recommendedName>
</protein>
<dbReference type="FunCoup" id="I2H4H3">
    <property type="interactions" value="83"/>
</dbReference>
<name>I2H4H3_HENB6</name>
<dbReference type="SUPFAM" id="SSF58038">
    <property type="entry name" value="SNARE fusion complex"/>
    <property type="match status" value="1"/>
</dbReference>
<gene>
    <name evidence="3" type="primary">TBLA0E02220</name>
    <name evidence="3" type="ORF">TBLA_0E02220</name>
</gene>
<evidence type="ECO:0000313" key="3">
    <source>
        <dbReference type="EMBL" id="CCH61275.1"/>
    </source>
</evidence>
<dbReference type="OrthoDB" id="244190at2759"/>
<dbReference type="EMBL" id="HE806320">
    <property type="protein sequence ID" value="CCH61275.1"/>
    <property type="molecule type" value="Genomic_DNA"/>
</dbReference>
<evidence type="ECO:0000256" key="1">
    <source>
        <dbReference type="SAM" id="Phobius"/>
    </source>
</evidence>
<reference evidence="3 4" key="1">
    <citation type="journal article" date="2011" name="Proc. Natl. Acad. Sci. U.S.A.">
        <title>Evolutionary erosion of yeast sex chromosomes by mating-type switching accidents.</title>
        <authorList>
            <person name="Gordon J.L."/>
            <person name="Armisen D."/>
            <person name="Proux-Wera E."/>
            <person name="Oheigeartaigh S.S."/>
            <person name="Byrne K.P."/>
            <person name="Wolfe K.H."/>
        </authorList>
    </citation>
    <scope>NUCLEOTIDE SEQUENCE [LARGE SCALE GENOMIC DNA]</scope>
    <source>
        <strain evidence="4">ATCC 34711 / CBS 6284 / DSM 70876 / NBRC 10599 / NRRL Y-10934 / UCD 77-7</strain>
    </source>
</reference>
<dbReference type="Proteomes" id="UP000002866">
    <property type="component" value="Chromosome 5"/>
</dbReference>
<accession>I2H4H3</accession>
<feature type="transmembrane region" description="Helical" evidence="1">
    <location>
        <begin position="258"/>
        <end position="276"/>
    </location>
</feature>
<evidence type="ECO:0000259" key="2">
    <source>
        <dbReference type="SMART" id="SM00397"/>
    </source>
</evidence>
<dbReference type="SMART" id="SM00397">
    <property type="entry name" value="t_SNARE"/>
    <property type="match status" value="1"/>
</dbReference>
<feature type="domain" description="T-SNARE coiled-coil homology" evidence="2">
    <location>
        <begin position="180"/>
        <end position="248"/>
    </location>
</feature>
<dbReference type="Pfam" id="PF05739">
    <property type="entry name" value="SNARE"/>
    <property type="match status" value="1"/>
</dbReference>
<dbReference type="RefSeq" id="XP_004180794.1">
    <property type="nucleotide sequence ID" value="XM_004180746.1"/>
</dbReference>
<keyword evidence="4" id="KW-1185">Reference proteome</keyword>
<dbReference type="KEGG" id="tbl:TBLA_0E02220"/>
<dbReference type="eggNOG" id="ENOG502S813">
    <property type="taxonomic scope" value="Eukaryota"/>
</dbReference>